<dbReference type="Gene3D" id="3.40.190.10">
    <property type="entry name" value="Periplasmic binding protein-like II"/>
    <property type="match status" value="2"/>
</dbReference>
<sequence>MAMMASGLLFSATAGALEKVRLAQNASPISGITMVANQQGFMKDHGIDLEVRSFTTGRQCLETVIGGGADIATTAEAPTTAAAMANQPIAFLARTQYSDLKTLTSADAGIDTLADLRGKRIAFTAGTGAEVYTMKLLEKAGLTKSDVQLINLRPQDMAAALASGSIDAFNIFEPHVANARRVMGDDARLLNTSGIYAETFNIVLMQDYLESNRETVLNFMRALIEAEQWIKDNREQAISVIAEAAGMPEEDLAAIFDDYIYEVVIDDRTMDILNTHAQWRLESGNHPSGATMPDFSKVVYPGVLQEIAPARVTAEGL</sequence>
<keyword evidence="6" id="KW-1185">Reference proteome</keyword>
<dbReference type="Proteomes" id="UP000298049">
    <property type="component" value="Chromosome"/>
</dbReference>
<name>A0A4V1D999_9ALTE</name>
<dbReference type="PANTHER" id="PTHR30024">
    <property type="entry name" value="ALIPHATIC SULFONATES-BINDING PROTEIN-RELATED"/>
    <property type="match status" value="1"/>
</dbReference>
<evidence type="ECO:0000313" key="5">
    <source>
        <dbReference type="EMBL" id="QCF27950.1"/>
    </source>
</evidence>
<dbReference type="OrthoDB" id="5292144at2"/>
<dbReference type="InterPro" id="IPR015168">
    <property type="entry name" value="SsuA/THI5"/>
</dbReference>
<protein>
    <submittedName>
        <fullName evidence="5">ABC transporter substrate-binding protein</fullName>
    </submittedName>
</protein>
<evidence type="ECO:0000259" key="4">
    <source>
        <dbReference type="SMART" id="SM00062"/>
    </source>
</evidence>
<comment type="subcellular location">
    <subcellularLocation>
        <location evidence="1">Periplasm</location>
    </subcellularLocation>
</comment>
<keyword evidence="3" id="KW-0732">Signal</keyword>
<proteinExistence type="inferred from homology"/>
<dbReference type="Pfam" id="PF09084">
    <property type="entry name" value="NMT1"/>
    <property type="match status" value="1"/>
</dbReference>
<organism evidence="5 6">
    <name type="scientific">Hydrocarboniclastica marina</name>
    <dbReference type="NCBI Taxonomy" id="2259620"/>
    <lineage>
        <taxon>Bacteria</taxon>
        <taxon>Pseudomonadati</taxon>
        <taxon>Pseudomonadota</taxon>
        <taxon>Gammaproteobacteria</taxon>
        <taxon>Alteromonadales</taxon>
        <taxon>Alteromonadaceae</taxon>
        <taxon>Hydrocarboniclastica</taxon>
    </lineage>
</organism>
<dbReference type="AlphaFoldDB" id="A0A4V1D999"/>
<dbReference type="EMBL" id="CP031093">
    <property type="protein sequence ID" value="QCF27950.1"/>
    <property type="molecule type" value="Genomic_DNA"/>
</dbReference>
<dbReference type="GO" id="GO:0042597">
    <property type="term" value="C:periplasmic space"/>
    <property type="evidence" value="ECO:0007669"/>
    <property type="project" value="UniProtKB-SubCell"/>
</dbReference>
<comment type="similarity">
    <text evidence="2">Belongs to the bacterial solute-binding protein SsuA/TauA family.</text>
</comment>
<dbReference type="PANTHER" id="PTHR30024:SF47">
    <property type="entry name" value="TAURINE-BINDING PERIPLASMIC PROTEIN"/>
    <property type="match status" value="1"/>
</dbReference>
<evidence type="ECO:0000256" key="2">
    <source>
        <dbReference type="ARBA" id="ARBA00010742"/>
    </source>
</evidence>
<dbReference type="SUPFAM" id="SSF53850">
    <property type="entry name" value="Periplasmic binding protein-like II"/>
    <property type="match status" value="1"/>
</dbReference>
<reference evidence="5 6" key="1">
    <citation type="submission" date="2018-07" db="EMBL/GenBank/DDBJ databases">
        <title>Marsedoiliclastica nanhaica gen. nov. sp. nov., a novel marine hydrocarbonoclastic bacterium isolated from an in-situ enriched hydrocarbon-degrading consortium in deep-sea sediment.</title>
        <authorList>
            <person name="Dong C."/>
            <person name="Ma T."/>
            <person name="Liu R."/>
            <person name="Shao Z."/>
        </authorList>
    </citation>
    <scope>NUCLEOTIDE SEQUENCE [LARGE SCALE GENOMIC DNA]</scope>
    <source>
        <strain evidence="6">soil36-7</strain>
    </source>
</reference>
<evidence type="ECO:0000313" key="6">
    <source>
        <dbReference type="Proteomes" id="UP000298049"/>
    </source>
</evidence>
<dbReference type="GO" id="GO:0042918">
    <property type="term" value="P:alkanesulfonate transmembrane transport"/>
    <property type="evidence" value="ECO:0007669"/>
    <property type="project" value="TreeGrafter"/>
</dbReference>
<feature type="domain" description="Solute-binding protein family 3/N-terminal" evidence="4">
    <location>
        <begin position="27"/>
        <end position="237"/>
    </location>
</feature>
<gene>
    <name evidence="5" type="ORF">soil367_13780</name>
</gene>
<dbReference type="CDD" id="cd01008">
    <property type="entry name" value="PBP2_NrtA_SsuA_CpmA_like"/>
    <property type="match status" value="1"/>
</dbReference>
<dbReference type="KEGG" id="hmi:soil367_13780"/>
<dbReference type="SMART" id="SM00062">
    <property type="entry name" value="PBPb"/>
    <property type="match status" value="1"/>
</dbReference>
<evidence type="ECO:0000256" key="1">
    <source>
        <dbReference type="ARBA" id="ARBA00004418"/>
    </source>
</evidence>
<evidence type="ECO:0000256" key="3">
    <source>
        <dbReference type="ARBA" id="ARBA00022729"/>
    </source>
</evidence>
<accession>A0A4V1D999</accession>
<dbReference type="InterPro" id="IPR001638">
    <property type="entry name" value="Solute-binding_3/MltF_N"/>
</dbReference>